<evidence type="ECO:0000313" key="2">
    <source>
        <dbReference type="EMBL" id="MBB3232465.1"/>
    </source>
</evidence>
<proteinExistence type="predicted"/>
<dbReference type="InterPro" id="IPR036390">
    <property type="entry name" value="WH_DNA-bd_sf"/>
</dbReference>
<dbReference type="InterPro" id="IPR030489">
    <property type="entry name" value="TR_Rrf2-type_CS"/>
</dbReference>
<dbReference type="Gene3D" id="1.10.10.10">
    <property type="entry name" value="Winged helix-like DNA-binding domain superfamily/Winged helix DNA-binding domain"/>
    <property type="match status" value="1"/>
</dbReference>
<dbReference type="Pfam" id="PF02082">
    <property type="entry name" value="Rrf2"/>
    <property type="match status" value="1"/>
</dbReference>
<dbReference type="AlphaFoldDB" id="A0A7W5HL39"/>
<dbReference type="PROSITE" id="PS01332">
    <property type="entry name" value="HTH_RRF2_1"/>
    <property type="match status" value="1"/>
</dbReference>
<accession>A0A7W5HL39</accession>
<dbReference type="GO" id="GO:0003677">
    <property type="term" value="F:DNA binding"/>
    <property type="evidence" value="ECO:0007669"/>
    <property type="project" value="UniProtKB-KW"/>
</dbReference>
<dbReference type="InterPro" id="IPR036388">
    <property type="entry name" value="WH-like_DNA-bd_sf"/>
</dbReference>
<dbReference type="PANTHER" id="PTHR33221">
    <property type="entry name" value="WINGED HELIX-TURN-HELIX TRANSCRIPTIONAL REGULATOR, RRF2 FAMILY"/>
    <property type="match status" value="1"/>
</dbReference>
<sequence>MRLTTKGRYAVTAMLDLTMNADAGPISLADISRRQEISLSYLEQLFARLRRSGLVDSVRGPGGGYLLAMAPETITVARVIDAVNESVDTTRCGGLSDCQQGDICLTHHLWSELSEQIHGFLDGVTLGQLASREEIQHIAGRQRRRLDDDQIPTASP</sequence>
<evidence type="ECO:0000313" key="3">
    <source>
        <dbReference type="Proteomes" id="UP000518892"/>
    </source>
</evidence>
<dbReference type="PROSITE" id="PS51197">
    <property type="entry name" value="HTH_RRF2_2"/>
    <property type="match status" value="1"/>
</dbReference>
<dbReference type="PANTHER" id="PTHR33221:SF5">
    <property type="entry name" value="HTH-TYPE TRANSCRIPTIONAL REGULATOR ISCR"/>
    <property type="match status" value="1"/>
</dbReference>
<keyword evidence="1" id="KW-0238">DNA-binding</keyword>
<dbReference type="FunFam" id="1.10.10.10:FF:000026">
    <property type="entry name" value="HTH-type transcriptional regulator IscR"/>
    <property type="match status" value="1"/>
</dbReference>
<dbReference type="RefSeq" id="WP_183384906.1">
    <property type="nucleotide sequence ID" value="NZ_JACHXR010000012.1"/>
</dbReference>
<dbReference type="InterPro" id="IPR000944">
    <property type="entry name" value="Tscrpt_reg_Rrf2"/>
</dbReference>
<gene>
    <name evidence="2" type="ORF">FHR97_003333</name>
</gene>
<dbReference type="NCBIfam" id="TIGR00738">
    <property type="entry name" value="rrf2_super"/>
    <property type="match status" value="1"/>
</dbReference>
<protein>
    <submittedName>
        <fullName evidence="2">Rrf2 family iron-sulfur cluster assembly transcriptional regulator</fullName>
    </submittedName>
</protein>
<keyword evidence="3" id="KW-1185">Reference proteome</keyword>
<dbReference type="GO" id="GO:0003700">
    <property type="term" value="F:DNA-binding transcription factor activity"/>
    <property type="evidence" value="ECO:0007669"/>
    <property type="project" value="TreeGrafter"/>
</dbReference>
<evidence type="ECO:0000256" key="1">
    <source>
        <dbReference type="ARBA" id="ARBA00023125"/>
    </source>
</evidence>
<name>A0A7W5HL39_9GAMM</name>
<reference evidence="2 3" key="1">
    <citation type="submission" date="2020-08" db="EMBL/GenBank/DDBJ databases">
        <title>Genomic Encyclopedia of Type Strains, Phase III (KMG-III): the genomes of soil and plant-associated and newly described type strains.</title>
        <authorList>
            <person name="Whitman W."/>
        </authorList>
    </citation>
    <scope>NUCLEOTIDE SEQUENCE [LARGE SCALE GENOMIC DNA]</scope>
    <source>
        <strain evidence="2 3">CECT 7744</strain>
    </source>
</reference>
<organism evidence="2 3">
    <name type="scientific">Halomonas stenophila</name>
    <dbReference type="NCBI Taxonomy" id="795312"/>
    <lineage>
        <taxon>Bacteria</taxon>
        <taxon>Pseudomonadati</taxon>
        <taxon>Pseudomonadota</taxon>
        <taxon>Gammaproteobacteria</taxon>
        <taxon>Oceanospirillales</taxon>
        <taxon>Halomonadaceae</taxon>
        <taxon>Halomonas</taxon>
    </lineage>
</organism>
<dbReference type="Proteomes" id="UP000518892">
    <property type="component" value="Unassembled WGS sequence"/>
</dbReference>
<comment type="caution">
    <text evidence="2">The sequence shown here is derived from an EMBL/GenBank/DDBJ whole genome shotgun (WGS) entry which is preliminary data.</text>
</comment>
<dbReference type="SUPFAM" id="SSF46785">
    <property type="entry name" value="Winged helix' DNA-binding domain"/>
    <property type="match status" value="1"/>
</dbReference>
<dbReference type="EMBL" id="JACHXR010000012">
    <property type="protein sequence ID" value="MBB3232465.1"/>
    <property type="molecule type" value="Genomic_DNA"/>
</dbReference>
<dbReference type="GO" id="GO:0005829">
    <property type="term" value="C:cytosol"/>
    <property type="evidence" value="ECO:0007669"/>
    <property type="project" value="TreeGrafter"/>
</dbReference>